<evidence type="ECO:0000313" key="8">
    <source>
        <dbReference type="Proteomes" id="UP000189627"/>
    </source>
</evidence>
<organism evidence="7 8">
    <name type="scientific">Cupriavidus necator</name>
    <name type="common">Alcaligenes eutrophus</name>
    <name type="synonym">Ralstonia eutropha</name>
    <dbReference type="NCBI Taxonomy" id="106590"/>
    <lineage>
        <taxon>Bacteria</taxon>
        <taxon>Pseudomonadati</taxon>
        <taxon>Pseudomonadota</taxon>
        <taxon>Betaproteobacteria</taxon>
        <taxon>Burkholderiales</taxon>
        <taxon>Burkholderiaceae</taxon>
        <taxon>Cupriavidus</taxon>
    </lineage>
</organism>
<dbReference type="SUPFAM" id="SSF103473">
    <property type="entry name" value="MFS general substrate transporter"/>
    <property type="match status" value="1"/>
</dbReference>
<feature type="transmembrane region" description="Helical" evidence="5">
    <location>
        <begin position="326"/>
        <end position="348"/>
    </location>
</feature>
<dbReference type="GO" id="GO:0016020">
    <property type="term" value="C:membrane"/>
    <property type="evidence" value="ECO:0007669"/>
    <property type="project" value="UniProtKB-SubCell"/>
</dbReference>
<dbReference type="PROSITE" id="PS50850">
    <property type="entry name" value="MFS"/>
    <property type="match status" value="1"/>
</dbReference>
<accession>A0A1U9UZW8</accession>
<evidence type="ECO:0000256" key="1">
    <source>
        <dbReference type="ARBA" id="ARBA00004141"/>
    </source>
</evidence>
<feature type="transmembrane region" description="Helical" evidence="5">
    <location>
        <begin position="143"/>
        <end position="163"/>
    </location>
</feature>
<dbReference type="GO" id="GO:0015134">
    <property type="term" value="F:hexuronate transmembrane transporter activity"/>
    <property type="evidence" value="ECO:0007669"/>
    <property type="project" value="TreeGrafter"/>
</dbReference>
<feature type="transmembrane region" description="Helical" evidence="5">
    <location>
        <begin position="301"/>
        <end position="320"/>
    </location>
</feature>
<sequence length="430" mass="46111">METRYIKGLRWWIIGLVMIGVALNYLSRSSLSVAVPTLSKELGISTQQYSYVVAAFQAAYTAMQPVAGYFLDLLGTKIGFAIFALGWALSNALHGFASGWQSLAFFRGLLGMTEAAIIPAGLKVASEWFPDKERSVATGWFNAGTALGAMFAPPLVVWCILHYNWQSAFVVTGGLSLIWVVIWLVTYRQPRQHPRLSPAEKEYILGGQSPAGHGKPSLKRILGQKRFWGIAIPRFLADPAWATFNFWIPLYLTSVRHMSLQEIAMFAWLPFLAADLGSIVGGYLSPFFMRTFKVSVITSRKLVVTTGALLMTGPACIGLATDAYWAIALFCIGGFAHQALSGALITLASDVFGKHEVATATGLTGTAAWLGSIGFSLIIGALATTIGYNPLFVCLALFDVIGALVVWSMISPGSGGAQAGPAPAAAEQPS</sequence>
<protein>
    <submittedName>
        <fullName evidence="7">MFS transporter</fullName>
    </submittedName>
</protein>
<evidence type="ECO:0000259" key="6">
    <source>
        <dbReference type="PROSITE" id="PS50850"/>
    </source>
</evidence>
<dbReference type="Gene3D" id="1.20.1250.20">
    <property type="entry name" value="MFS general substrate transporter like domains"/>
    <property type="match status" value="2"/>
</dbReference>
<feature type="transmembrane region" description="Helical" evidence="5">
    <location>
        <begin position="48"/>
        <end position="71"/>
    </location>
</feature>
<dbReference type="InterPro" id="IPR011701">
    <property type="entry name" value="MFS"/>
</dbReference>
<feature type="transmembrane region" description="Helical" evidence="5">
    <location>
        <begin position="388"/>
        <end position="410"/>
    </location>
</feature>
<keyword evidence="2 5" id="KW-0812">Transmembrane</keyword>
<gene>
    <name evidence="7" type="ORF">BJN34_30830</name>
</gene>
<name>A0A1U9UZW8_CUPNE</name>
<evidence type="ECO:0000256" key="4">
    <source>
        <dbReference type="ARBA" id="ARBA00023136"/>
    </source>
</evidence>
<feature type="transmembrane region" description="Helical" evidence="5">
    <location>
        <begin position="268"/>
        <end position="289"/>
    </location>
</feature>
<dbReference type="InterPro" id="IPR020846">
    <property type="entry name" value="MFS_dom"/>
</dbReference>
<comment type="subcellular location">
    <subcellularLocation>
        <location evidence="1">Membrane</location>
        <topology evidence="1">Multi-pass membrane protein</topology>
    </subcellularLocation>
</comment>
<feature type="transmembrane region" description="Helical" evidence="5">
    <location>
        <begin position="360"/>
        <end position="382"/>
    </location>
</feature>
<keyword evidence="4 5" id="KW-0472">Membrane</keyword>
<dbReference type="Proteomes" id="UP000189627">
    <property type="component" value="Chromosome 2"/>
</dbReference>
<dbReference type="AlphaFoldDB" id="A0A1U9UZW8"/>
<dbReference type="InterPro" id="IPR050382">
    <property type="entry name" value="MFS_Na/Anion_cotransporter"/>
</dbReference>
<dbReference type="KEGG" id="cuh:BJN34_30830"/>
<reference evidence="8" key="1">
    <citation type="submission" date="2017-02" db="EMBL/GenBank/DDBJ databases">
        <title>Complete genome sequence of Cupriavidus necator strain NH9, a 3-chlorobenzoate degrader.</title>
        <authorList>
            <person name="Moriuchi R."/>
            <person name="Dohra H."/>
            <person name="Ogawa N."/>
        </authorList>
    </citation>
    <scope>NUCLEOTIDE SEQUENCE [LARGE SCALE GENOMIC DNA]</scope>
    <source>
        <strain evidence="8">NH9</strain>
    </source>
</reference>
<feature type="transmembrane region" description="Helical" evidence="5">
    <location>
        <begin position="78"/>
        <end position="97"/>
    </location>
</feature>
<dbReference type="PANTHER" id="PTHR11662:SF285">
    <property type="entry name" value="HEXURONATE TRANSPORTER"/>
    <property type="match status" value="1"/>
</dbReference>
<evidence type="ECO:0000256" key="2">
    <source>
        <dbReference type="ARBA" id="ARBA00022692"/>
    </source>
</evidence>
<feature type="domain" description="Major facilitator superfamily (MFS) profile" evidence="6">
    <location>
        <begin position="13"/>
        <end position="414"/>
    </location>
</feature>
<dbReference type="PANTHER" id="PTHR11662">
    <property type="entry name" value="SOLUTE CARRIER FAMILY 17"/>
    <property type="match status" value="1"/>
</dbReference>
<dbReference type="CDD" id="cd17319">
    <property type="entry name" value="MFS_ExuT_GudP_like"/>
    <property type="match status" value="1"/>
</dbReference>
<proteinExistence type="predicted"/>
<dbReference type="EMBL" id="CP017758">
    <property type="protein sequence ID" value="AQV98268.1"/>
    <property type="molecule type" value="Genomic_DNA"/>
</dbReference>
<feature type="transmembrane region" description="Helical" evidence="5">
    <location>
        <begin position="103"/>
        <end position="122"/>
    </location>
</feature>
<dbReference type="InterPro" id="IPR036259">
    <property type="entry name" value="MFS_trans_sf"/>
</dbReference>
<feature type="transmembrane region" description="Helical" evidence="5">
    <location>
        <begin position="169"/>
        <end position="187"/>
    </location>
</feature>
<feature type="transmembrane region" description="Helical" evidence="5">
    <location>
        <begin position="9"/>
        <end position="28"/>
    </location>
</feature>
<evidence type="ECO:0000256" key="3">
    <source>
        <dbReference type="ARBA" id="ARBA00022989"/>
    </source>
</evidence>
<evidence type="ECO:0000256" key="5">
    <source>
        <dbReference type="SAM" id="Phobius"/>
    </source>
</evidence>
<dbReference type="Pfam" id="PF07690">
    <property type="entry name" value="MFS_1"/>
    <property type="match status" value="1"/>
</dbReference>
<evidence type="ECO:0000313" key="7">
    <source>
        <dbReference type="EMBL" id="AQV98268.1"/>
    </source>
</evidence>
<keyword evidence="3 5" id="KW-1133">Transmembrane helix</keyword>